<gene>
    <name evidence="9" type="primary">SPOSA6832_00803</name>
</gene>
<dbReference type="OrthoDB" id="1368at2759"/>
<comment type="subcellular location">
    <subcellularLocation>
        <location evidence="1">Membrane</location>
        <topology evidence="1">Multi-pass membrane protein</topology>
    </subcellularLocation>
</comment>
<evidence type="ECO:0000256" key="7">
    <source>
        <dbReference type="SAM" id="MobiDB-lite"/>
    </source>
</evidence>
<dbReference type="InterPro" id="IPR044669">
    <property type="entry name" value="YneE/VCCN1/2-like"/>
</dbReference>
<evidence type="ECO:0000256" key="5">
    <source>
        <dbReference type="ARBA" id="ARBA00023065"/>
    </source>
</evidence>
<keyword evidence="3 8" id="KW-0812">Transmembrane</keyword>
<protein>
    <submittedName>
        <fullName evidence="9">SPOSA6832_00803-mRNA-1:cds</fullName>
    </submittedName>
</protein>
<feature type="region of interest" description="Disordered" evidence="7">
    <location>
        <begin position="245"/>
        <end position="272"/>
    </location>
</feature>
<dbReference type="Pfam" id="PF25539">
    <property type="entry name" value="Bestrophin_2"/>
    <property type="match status" value="2"/>
</dbReference>
<evidence type="ECO:0000313" key="10">
    <source>
        <dbReference type="Proteomes" id="UP000243876"/>
    </source>
</evidence>
<dbReference type="Proteomes" id="UP000243876">
    <property type="component" value="Unassembled WGS sequence"/>
</dbReference>
<keyword evidence="4 8" id="KW-1133">Transmembrane helix</keyword>
<dbReference type="EMBL" id="CENE01000002">
    <property type="protein sequence ID" value="CEQ39276.1"/>
    <property type="molecule type" value="Genomic_DNA"/>
</dbReference>
<keyword evidence="2" id="KW-0813">Transport</keyword>
<feature type="transmembrane region" description="Helical" evidence="8">
    <location>
        <begin position="96"/>
        <end position="114"/>
    </location>
</feature>
<feature type="transmembrane region" description="Helical" evidence="8">
    <location>
        <begin position="437"/>
        <end position="463"/>
    </location>
</feature>
<dbReference type="PANTHER" id="PTHR33281:SF21">
    <property type="entry name" value="MEMBRANE PROTEIN"/>
    <property type="match status" value="1"/>
</dbReference>
<evidence type="ECO:0000256" key="6">
    <source>
        <dbReference type="ARBA" id="ARBA00023136"/>
    </source>
</evidence>
<proteinExistence type="predicted"/>
<feature type="region of interest" description="Disordered" evidence="7">
    <location>
        <begin position="304"/>
        <end position="346"/>
    </location>
</feature>
<dbReference type="AlphaFoldDB" id="A0A0D6EH92"/>
<evidence type="ECO:0000256" key="3">
    <source>
        <dbReference type="ARBA" id="ARBA00022692"/>
    </source>
</evidence>
<dbReference type="GO" id="GO:0005254">
    <property type="term" value="F:chloride channel activity"/>
    <property type="evidence" value="ECO:0007669"/>
    <property type="project" value="InterPro"/>
</dbReference>
<dbReference type="GO" id="GO:0016020">
    <property type="term" value="C:membrane"/>
    <property type="evidence" value="ECO:0007669"/>
    <property type="project" value="UniProtKB-SubCell"/>
</dbReference>
<evidence type="ECO:0000256" key="1">
    <source>
        <dbReference type="ARBA" id="ARBA00004141"/>
    </source>
</evidence>
<organism evidence="9 10">
    <name type="scientific">Sporidiobolus salmonicolor</name>
    <name type="common">Yeast-like fungus</name>
    <name type="synonym">Sporobolomyces salmonicolor</name>
    <dbReference type="NCBI Taxonomy" id="5005"/>
    <lineage>
        <taxon>Eukaryota</taxon>
        <taxon>Fungi</taxon>
        <taxon>Dikarya</taxon>
        <taxon>Basidiomycota</taxon>
        <taxon>Pucciniomycotina</taxon>
        <taxon>Microbotryomycetes</taxon>
        <taxon>Sporidiobolales</taxon>
        <taxon>Sporidiobolaceae</taxon>
        <taxon>Sporobolomyces</taxon>
    </lineage>
</organism>
<evidence type="ECO:0000256" key="8">
    <source>
        <dbReference type="SAM" id="Phobius"/>
    </source>
</evidence>
<evidence type="ECO:0000256" key="4">
    <source>
        <dbReference type="ARBA" id="ARBA00022989"/>
    </source>
</evidence>
<keyword evidence="6 8" id="KW-0472">Membrane</keyword>
<feature type="transmembrane region" description="Helical" evidence="8">
    <location>
        <begin position="69"/>
        <end position="90"/>
    </location>
</feature>
<keyword evidence="5" id="KW-0406">Ion transport</keyword>
<keyword evidence="10" id="KW-1185">Reference proteome</keyword>
<reference evidence="10" key="1">
    <citation type="submission" date="2015-02" db="EMBL/GenBank/DDBJ databases">
        <authorList>
            <person name="Gon?alves P."/>
        </authorList>
    </citation>
    <scope>NUCLEOTIDE SEQUENCE [LARGE SCALE GENOMIC DNA]</scope>
</reference>
<accession>A0A0D6EH92</accession>
<evidence type="ECO:0000256" key="2">
    <source>
        <dbReference type="ARBA" id="ARBA00022448"/>
    </source>
</evidence>
<evidence type="ECO:0000313" key="9">
    <source>
        <dbReference type="EMBL" id="CEQ39276.1"/>
    </source>
</evidence>
<name>A0A0D6EH92_SPOSA</name>
<sequence>MADAVSTVIGTVAGLTSQLPQPFSSLSLLAEAEEADAQLTAPSLQRVRPSRTEWWVDTIRLRGSAIGRVWRAVVVVTLWAGLVAVADLVYGKDLGLTNTVTPMLSVVVGLMLVFRNGSAYQRWDAGRTTFSKMMATVRCLSRTVWINVGAPTPVKGRLNSEGVLKPHAESEDIESGKDLEDKIKALRLMVAFVVSLSRGPERRTGETDEPRDRLRRSIMSGESMEPNGQPPRFHDLARTTGFGWGAAEADHHTPPLTGAHCPPSATHGSEPVSAEIRRLSSNISLASNHNPSLGVPPLASPRSFRSAMWPGSDEEAGGAERRPLLGNGTGKGKEGEGKMRQRLRRSRSGISTDSMVILQDYLAKPSLPLPLVIAHQLGLYFASCKRRNLLESIGPAGYNNLVGSLNSLVSDFTTCERLASVGIPTVYGIHLKQCTSLFLFTLPLVLVEAMGFAMIPFFTLMGIEGIASEIEMPFGVDDSDLPLDLFCAELRNEVEHCISRLATGTEEWSM</sequence>
<dbReference type="PANTHER" id="PTHR33281">
    <property type="entry name" value="UPF0187 PROTEIN YNEE"/>
    <property type="match status" value="1"/>
</dbReference>